<reference evidence="2" key="1">
    <citation type="submission" date="2022-07" db="EMBL/GenBank/DDBJ databases">
        <title>Genome Sequence of Leucocoprinus birnbaumii.</title>
        <authorList>
            <person name="Buettner E."/>
        </authorList>
    </citation>
    <scope>NUCLEOTIDE SEQUENCE</scope>
    <source>
        <strain evidence="2">VT141</strain>
    </source>
</reference>
<dbReference type="Proteomes" id="UP001213000">
    <property type="component" value="Unassembled WGS sequence"/>
</dbReference>
<sequence>MLVELFPVSLSLQHNGQPQNSRKRGLRGPTNTFDAYFAAFLQKSLCNYHSQQQTRFTLCLHIRPLSEVTCVEKTTIALSFYRLLLCLCQAGGLEKWKLQRARGLGLACSTSGCQSILIIRRLDCLGSKPRSPKVVKNLGGGGRQRHDRPSLTSSKHLDAREAAKAQSRRAVADRTRRLKNLYIEHIKYVRLKRAKVYVHAGTKTRSSIRKAALSLSSIFSLASTITSSFSSPLFSDLELSPSLTASSASSISEELLTTSLDDEDTYVVSDEEKFNLKSLLDELKDRVALVGDDEEPRTLWDEIKDCTDHESADAVPGTFLKVIGEVDEEYKKNITTPHDFSSTSTVACVSSSSSEAIDSVKLAIRAIDVPGIHEVNAVEVVENKQDITAPEDGLNGVYLGVSVPRTSNVDAAIKPASAVDE</sequence>
<dbReference type="AlphaFoldDB" id="A0AAD5VQE9"/>
<evidence type="ECO:0000313" key="2">
    <source>
        <dbReference type="EMBL" id="KAJ3565431.1"/>
    </source>
</evidence>
<evidence type="ECO:0000313" key="3">
    <source>
        <dbReference type="Proteomes" id="UP001213000"/>
    </source>
</evidence>
<feature type="region of interest" description="Disordered" evidence="1">
    <location>
        <begin position="135"/>
        <end position="169"/>
    </location>
</feature>
<accession>A0AAD5VQE9</accession>
<organism evidence="2 3">
    <name type="scientific">Leucocoprinus birnbaumii</name>
    <dbReference type="NCBI Taxonomy" id="56174"/>
    <lineage>
        <taxon>Eukaryota</taxon>
        <taxon>Fungi</taxon>
        <taxon>Dikarya</taxon>
        <taxon>Basidiomycota</taxon>
        <taxon>Agaricomycotina</taxon>
        <taxon>Agaricomycetes</taxon>
        <taxon>Agaricomycetidae</taxon>
        <taxon>Agaricales</taxon>
        <taxon>Agaricineae</taxon>
        <taxon>Agaricaceae</taxon>
        <taxon>Leucocoprinus</taxon>
    </lineage>
</organism>
<keyword evidence="3" id="KW-1185">Reference proteome</keyword>
<dbReference type="EMBL" id="JANIEX010000572">
    <property type="protein sequence ID" value="KAJ3565431.1"/>
    <property type="molecule type" value="Genomic_DNA"/>
</dbReference>
<comment type="caution">
    <text evidence="2">The sequence shown here is derived from an EMBL/GenBank/DDBJ whole genome shotgun (WGS) entry which is preliminary data.</text>
</comment>
<protein>
    <submittedName>
        <fullName evidence="2">Uncharacterized protein</fullName>
    </submittedName>
</protein>
<evidence type="ECO:0000256" key="1">
    <source>
        <dbReference type="SAM" id="MobiDB-lite"/>
    </source>
</evidence>
<name>A0AAD5VQE9_9AGAR</name>
<gene>
    <name evidence="2" type="ORF">NP233_g7634</name>
</gene>
<proteinExistence type="predicted"/>